<sequence>MLIEIEQCREYFASYLHLSILNEPTRRFWRYCDENSYNDRNNDLEGEREPPRDRVVFDKIDSQIDPQVVTNSNKDAIGDDVRSSLMRWRDLRLPDRDHRHISTDSQTEDQSRDDKLGKIERCCHEGGADDTDKVGYENYLTSTPEVTKGCATATARGQIRYTILQYYYEAIATSTAYTYIQTEL</sequence>
<organism evidence="1 2">
    <name type="scientific">Penicillium nordicum</name>
    <dbReference type="NCBI Taxonomy" id="229535"/>
    <lineage>
        <taxon>Eukaryota</taxon>
        <taxon>Fungi</taxon>
        <taxon>Dikarya</taxon>
        <taxon>Ascomycota</taxon>
        <taxon>Pezizomycotina</taxon>
        <taxon>Eurotiomycetes</taxon>
        <taxon>Eurotiomycetidae</taxon>
        <taxon>Eurotiales</taxon>
        <taxon>Aspergillaceae</taxon>
        <taxon>Penicillium</taxon>
    </lineage>
</organism>
<protein>
    <submittedName>
        <fullName evidence="1">Uncharacterized protein</fullName>
    </submittedName>
</protein>
<dbReference type="AlphaFoldDB" id="A0A0M9WAL5"/>
<accession>A0A0M9WAL5</accession>
<evidence type="ECO:0000313" key="1">
    <source>
        <dbReference type="EMBL" id="KOS37605.1"/>
    </source>
</evidence>
<dbReference type="Proteomes" id="UP000037696">
    <property type="component" value="Unassembled WGS sequence"/>
</dbReference>
<keyword evidence="2" id="KW-1185">Reference proteome</keyword>
<gene>
    <name evidence="1" type="ORF">ACN38_g11611</name>
</gene>
<proteinExistence type="predicted"/>
<dbReference type="EMBL" id="LHQQ01000308">
    <property type="protein sequence ID" value="KOS37605.1"/>
    <property type="molecule type" value="Genomic_DNA"/>
</dbReference>
<comment type="caution">
    <text evidence="1">The sequence shown here is derived from an EMBL/GenBank/DDBJ whole genome shotgun (WGS) entry which is preliminary data.</text>
</comment>
<evidence type="ECO:0000313" key="2">
    <source>
        <dbReference type="Proteomes" id="UP000037696"/>
    </source>
</evidence>
<name>A0A0M9WAL5_9EURO</name>
<reference evidence="1 2" key="1">
    <citation type="submission" date="2015-08" db="EMBL/GenBank/DDBJ databases">
        <title>Genome sequencing of Penicillium nordicum.</title>
        <authorList>
            <person name="Nguyen H.D."/>
            <person name="Seifert K.A."/>
        </authorList>
    </citation>
    <scope>NUCLEOTIDE SEQUENCE [LARGE SCALE GENOMIC DNA]</scope>
    <source>
        <strain evidence="1 2">DAOMC 185683</strain>
    </source>
</reference>